<proteinExistence type="predicted"/>
<protein>
    <submittedName>
        <fullName evidence="1">Uncharacterized protein</fullName>
    </submittedName>
</protein>
<name>A0A3Q9RNS0_9BACI</name>
<dbReference type="EMBL" id="CP026095">
    <property type="protein sequence ID" value="AZV43320.1"/>
    <property type="molecule type" value="Genomic_DNA"/>
</dbReference>
<dbReference type="Proteomes" id="UP000283095">
    <property type="component" value="Chromosome"/>
</dbReference>
<accession>A0A3Q9RNS0</accession>
<reference evidence="1 2" key="1">
    <citation type="submission" date="2018-01" db="EMBL/GenBank/DDBJ databases">
        <title>Bacillus asahii Genome sequencing and assembly.</title>
        <authorList>
            <person name="Jiang H."/>
            <person name="Feng Y."/>
            <person name="Zhao F."/>
            <person name="Lin X."/>
        </authorList>
    </citation>
    <scope>NUCLEOTIDE SEQUENCE [LARGE SCALE GENOMIC DNA]</scope>
    <source>
        <strain evidence="1 2">OM18</strain>
    </source>
</reference>
<organism evidence="1 2">
    <name type="scientific">Peribacillus asahii</name>
    <dbReference type="NCBI Taxonomy" id="228899"/>
    <lineage>
        <taxon>Bacteria</taxon>
        <taxon>Bacillati</taxon>
        <taxon>Bacillota</taxon>
        <taxon>Bacilli</taxon>
        <taxon>Bacillales</taxon>
        <taxon>Bacillaceae</taxon>
        <taxon>Peribacillus</taxon>
    </lineage>
</organism>
<dbReference type="AlphaFoldDB" id="A0A3Q9RNS0"/>
<dbReference type="KEGG" id="pasa:BAOM_2711"/>
<gene>
    <name evidence="1" type="ORF">BAOM_2711</name>
</gene>
<sequence>MKAKITGNDNLSKRILVVLDGGLRVSEIPERFKSSKEAVSF</sequence>
<evidence type="ECO:0000313" key="2">
    <source>
        <dbReference type="Proteomes" id="UP000283095"/>
    </source>
</evidence>
<evidence type="ECO:0000313" key="1">
    <source>
        <dbReference type="EMBL" id="AZV43320.1"/>
    </source>
</evidence>